<organism evidence="1 2">
    <name type="scientific">Caerostris extrusa</name>
    <name type="common">Bark spider</name>
    <name type="synonym">Caerostris bankana</name>
    <dbReference type="NCBI Taxonomy" id="172846"/>
    <lineage>
        <taxon>Eukaryota</taxon>
        <taxon>Metazoa</taxon>
        <taxon>Ecdysozoa</taxon>
        <taxon>Arthropoda</taxon>
        <taxon>Chelicerata</taxon>
        <taxon>Arachnida</taxon>
        <taxon>Araneae</taxon>
        <taxon>Araneomorphae</taxon>
        <taxon>Entelegynae</taxon>
        <taxon>Araneoidea</taxon>
        <taxon>Araneidae</taxon>
        <taxon>Caerostris</taxon>
    </lineage>
</organism>
<dbReference type="AlphaFoldDB" id="A0AAV4MF62"/>
<reference evidence="1 2" key="1">
    <citation type="submission" date="2021-06" db="EMBL/GenBank/DDBJ databases">
        <title>Caerostris extrusa draft genome.</title>
        <authorList>
            <person name="Kono N."/>
            <person name="Arakawa K."/>
        </authorList>
    </citation>
    <scope>NUCLEOTIDE SEQUENCE [LARGE SCALE GENOMIC DNA]</scope>
</reference>
<protein>
    <submittedName>
        <fullName evidence="1">Uncharacterized protein</fullName>
    </submittedName>
</protein>
<evidence type="ECO:0000313" key="1">
    <source>
        <dbReference type="EMBL" id="GIX71068.1"/>
    </source>
</evidence>
<dbReference type="InterPro" id="IPR055278">
    <property type="entry name" value="CDC48c"/>
</dbReference>
<dbReference type="GO" id="GO:0016887">
    <property type="term" value="F:ATP hydrolysis activity"/>
    <property type="evidence" value="ECO:0007669"/>
    <property type="project" value="InterPro"/>
</dbReference>
<name>A0AAV4MF62_CAEEX</name>
<dbReference type="PANTHER" id="PTHR48470:SF1">
    <property type="entry name" value="CELL DIVISION CONTROL PROTEIN 48 C ISOFORM 1"/>
    <property type="match status" value="1"/>
</dbReference>
<dbReference type="InterPro" id="IPR027417">
    <property type="entry name" value="P-loop_NTPase"/>
</dbReference>
<gene>
    <name evidence="1" type="ORF">CEXT_555671</name>
</gene>
<dbReference type="PANTHER" id="PTHR48470">
    <property type="entry name" value="CELL DIVISION CONTROL PROTEIN 48 C ISOFORM 1"/>
    <property type="match status" value="1"/>
</dbReference>
<accession>A0AAV4MF62</accession>
<dbReference type="Gene3D" id="3.40.50.300">
    <property type="entry name" value="P-loop containing nucleotide triphosphate hydrolases"/>
    <property type="match status" value="1"/>
</dbReference>
<proteinExistence type="predicted"/>
<evidence type="ECO:0000313" key="2">
    <source>
        <dbReference type="Proteomes" id="UP001054945"/>
    </source>
</evidence>
<sequence length="90" mass="10628">MIDSVYEALRHESRFAHELFVGHPDEEARLEILQKLCRKIKLSSDFYFYWLAHHTPGYAVADLKKLVVTAKKRLEYSGNTIYLQMELNLK</sequence>
<dbReference type="SUPFAM" id="SSF52540">
    <property type="entry name" value="P-loop containing nucleoside triphosphate hydrolases"/>
    <property type="match status" value="1"/>
</dbReference>
<keyword evidence="2" id="KW-1185">Reference proteome</keyword>
<dbReference type="Proteomes" id="UP001054945">
    <property type="component" value="Unassembled WGS sequence"/>
</dbReference>
<dbReference type="Gene3D" id="1.10.8.60">
    <property type="match status" value="1"/>
</dbReference>
<comment type="caution">
    <text evidence="1">The sequence shown here is derived from an EMBL/GenBank/DDBJ whole genome shotgun (WGS) entry which is preliminary data.</text>
</comment>
<dbReference type="EMBL" id="BPLR01019716">
    <property type="protein sequence ID" value="GIX71068.1"/>
    <property type="molecule type" value="Genomic_DNA"/>
</dbReference>